<feature type="domain" description="HTH lysR-type" evidence="5">
    <location>
        <begin position="8"/>
        <end position="65"/>
    </location>
</feature>
<dbReference type="PANTHER" id="PTHR30126">
    <property type="entry name" value="HTH-TYPE TRANSCRIPTIONAL REGULATOR"/>
    <property type="match status" value="1"/>
</dbReference>
<dbReference type="PROSITE" id="PS50931">
    <property type="entry name" value="HTH_LYSR"/>
    <property type="match status" value="1"/>
</dbReference>
<proteinExistence type="inferred from homology"/>
<evidence type="ECO:0000256" key="3">
    <source>
        <dbReference type="ARBA" id="ARBA00023125"/>
    </source>
</evidence>
<gene>
    <name evidence="6" type="primary">yieE</name>
    <name evidence="6" type="ORF">GCM10023213_23600</name>
</gene>
<dbReference type="GO" id="GO:0003677">
    <property type="term" value="F:DNA binding"/>
    <property type="evidence" value="ECO:0007669"/>
    <property type="project" value="UniProtKB-KW"/>
</dbReference>
<reference evidence="7" key="1">
    <citation type="journal article" date="2019" name="Int. J. Syst. Evol. Microbiol.">
        <title>The Global Catalogue of Microorganisms (GCM) 10K type strain sequencing project: providing services to taxonomists for standard genome sequencing and annotation.</title>
        <authorList>
            <consortium name="The Broad Institute Genomics Platform"/>
            <consortium name="The Broad Institute Genome Sequencing Center for Infectious Disease"/>
            <person name="Wu L."/>
            <person name="Ma J."/>
        </authorList>
    </citation>
    <scope>NUCLEOTIDE SEQUENCE [LARGE SCALE GENOMIC DNA]</scope>
    <source>
        <strain evidence="7">JCM 18053</strain>
    </source>
</reference>
<dbReference type="Gene3D" id="1.10.10.10">
    <property type="entry name" value="Winged helix-like DNA-binding domain superfamily/Winged helix DNA-binding domain"/>
    <property type="match status" value="1"/>
</dbReference>
<accession>A0ABP9P6D2</accession>
<dbReference type="Pfam" id="PF03466">
    <property type="entry name" value="LysR_substrate"/>
    <property type="match status" value="1"/>
</dbReference>
<dbReference type="EMBL" id="BAABIA010000004">
    <property type="protein sequence ID" value="GAA5140670.1"/>
    <property type="molecule type" value="Genomic_DNA"/>
</dbReference>
<evidence type="ECO:0000313" key="7">
    <source>
        <dbReference type="Proteomes" id="UP001499852"/>
    </source>
</evidence>
<keyword evidence="4" id="KW-0804">Transcription</keyword>
<dbReference type="Gene3D" id="3.40.190.290">
    <property type="match status" value="1"/>
</dbReference>
<dbReference type="Proteomes" id="UP001499852">
    <property type="component" value="Unassembled WGS sequence"/>
</dbReference>
<evidence type="ECO:0000256" key="4">
    <source>
        <dbReference type="ARBA" id="ARBA00023163"/>
    </source>
</evidence>
<dbReference type="Pfam" id="PF00126">
    <property type="entry name" value="HTH_1"/>
    <property type="match status" value="1"/>
</dbReference>
<organism evidence="6 7">
    <name type="scientific">Prosthecobacter algae</name>
    <dbReference type="NCBI Taxonomy" id="1144682"/>
    <lineage>
        <taxon>Bacteria</taxon>
        <taxon>Pseudomonadati</taxon>
        <taxon>Verrucomicrobiota</taxon>
        <taxon>Verrucomicrobiia</taxon>
        <taxon>Verrucomicrobiales</taxon>
        <taxon>Verrucomicrobiaceae</taxon>
        <taxon>Prosthecobacter</taxon>
    </lineage>
</organism>
<evidence type="ECO:0000259" key="5">
    <source>
        <dbReference type="PROSITE" id="PS50931"/>
    </source>
</evidence>
<comment type="similarity">
    <text evidence="1">Belongs to the LysR transcriptional regulatory family.</text>
</comment>
<dbReference type="InterPro" id="IPR036390">
    <property type="entry name" value="WH_DNA-bd_sf"/>
</dbReference>
<dbReference type="CDD" id="cd05466">
    <property type="entry name" value="PBP2_LTTR_substrate"/>
    <property type="match status" value="1"/>
</dbReference>
<keyword evidence="2" id="KW-0805">Transcription regulation</keyword>
<sequence length="303" mass="34063">MEFMDQPLDTRQLRAFISLARTGSFTQAGRELHLTQSAISHAIKALETDLACQLFHRQGKSVHLTHHGRELLPHAETIMQEMNQARAMLGALDMTPRGRLTIGCTPAASQFILPTVLREFKESFSQYEIRVVPGETPQTIEKLLSNEVDLAVTLRPPDVSRLDCHPIFEDELEFLVSPLHSWATKPPRIKDATSETFIVSSRSSLNFAMIQEFFLKQGVRLNHFIELGSSEAIKELAKLGLGVAIAARWIARNEIAAGQLVPVPLPKARLRRRWVTSHLKGRPLNLAERTFVGLCEQVGKYMQ</sequence>
<dbReference type="PRINTS" id="PR00039">
    <property type="entry name" value="HTHLYSR"/>
</dbReference>
<dbReference type="SUPFAM" id="SSF46785">
    <property type="entry name" value="Winged helix' DNA-binding domain"/>
    <property type="match status" value="1"/>
</dbReference>
<evidence type="ECO:0000256" key="1">
    <source>
        <dbReference type="ARBA" id="ARBA00009437"/>
    </source>
</evidence>
<dbReference type="SUPFAM" id="SSF53850">
    <property type="entry name" value="Periplasmic binding protein-like II"/>
    <property type="match status" value="1"/>
</dbReference>
<evidence type="ECO:0000313" key="6">
    <source>
        <dbReference type="EMBL" id="GAA5140670.1"/>
    </source>
</evidence>
<protein>
    <submittedName>
        <fullName evidence="6">DNA-binding transcriptional regulator YeiE</fullName>
    </submittedName>
</protein>
<keyword evidence="3 6" id="KW-0238">DNA-binding</keyword>
<dbReference type="InterPro" id="IPR005119">
    <property type="entry name" value="LysR_subst-bd"/>
</dbReference>
<name>A0ABP9P6D2_9BACT</name>
<keyword evidence="7" id="KW-1185">Reference proteome</keyword>
<dbReference type="InterPro" id="IPR036388">
    <property type="entry name" value="WH-like_DNA-bd_sf"/>
</dbReference>
<dbReference type="PANTHER" id="PTHR30126:SF40">
    <property type="entry name" value="HTH-TYPE TRANSCRIPTIONAL REGULATOR GLTR"/>
    <property type="match status" value="1"/>
</dbReference>
<evidence type="ECO:0000256" key="2">
    <source>
        <dbReference type="ARBA" id="ARBA00023015"/>
    </source>
</evidence>
<comment type="caution">
    <text evidence="6">The sequence shown here is derived from an EMBL/GenBank/DDBJ whole genome shotgun (WGS) entry which is preliminary data.</text>
</comment>
<dbReference type="InterPro" id="IPR000847">
    <property type="entry name" value="LysR_HTH_N"/>
</dbReference>